<dbReference type="AlphaFoldDB" id="A0A559KJU3"/>
<feature type="transmembrane region" description="Helical" evidence="1">
    <location>
        <begin position="16"/>
        <end position="36"/>
    </location>
</feature>
<evidence type="ECO:0000256" key="1">
    <source>
        <dbReference type="SAM" id="Phobius"/>
    </source>
</evidence>
<name>A0A559KJU3_9MOLU</name>
<dbReference type="RefSeq" id="WP_144658176.1">
    <property type="nucleotide sequence ID" value="NZ_VIAE01000001.1"/>
</dbReference>
<reference evidence="2 3" key="1">
    <citation type="submission" date="2019-06" db="EMBL/GenBank/DDBJ databases">
        <title>Draft Genome Sequence of Candidatus Phytoplasma pini-Related Strain MDPP: A Resource for Comparative Genomics of Gymnosperm-infecting Phytoplasmas.</title>
        <authorList>
            <person name="Cai W."/>
            <person name="Costanzo S."/>
            <person name="Shao J."/>
            <person name="Zhao Y."/>
            <person name="Davis R."/>
        </authorList>
    </citation>
    <scope>NUCLEOTIDE SEQUENCE [LARGE SCALE GENOMIC DNA]</scope>
    <source>
        <strain evidence="2 3">MDPP</strain>
    </source>
</reference>
<dbReference type="Proteomes" id="UP000320078">
    <property type="component" value="Unassembled WGS sequence"/>
</dbReference>
<sequence length="190" mass="22779">MEKQIEINNNKRNKEIIFSIIKVLFFTILSLSCFLADSFKIGSFNFNNFLLGIFIFFINYWLVFVNFKKNKGFLKFLFFLEFCVFSVIGLINIFSSDEKILRSYDVFKKTYIIYYILIFHCIIQLYISYLKNNKNIFSSYYFFLNLFFLSLSFYLLGKGFEADKFIQRLLGSIFLFCSIFVLTKILIKKK</sequence>
<feature type="transmembrane region" description="Helical" evidence="1">
    <location>
        <begin position="106"/>
        <end position="127"/>
    </location>
</feature>
<dbReference type="EMBL" id="VIAE01000001">
    <property type="protein sequence ID" value="TVY12404.1"/>
    <property type="molecule type" value="Genomic_DNA"/>
</dbReference>
<feature type="transmembrane region" description="Helical" evidence="1">
    <location>
        <begin position="73"/>
        <end position="94"/>
    </location>
</feature>
<keyword evidence="1" id="KW-0812">Transmembrane</keyword>
<comment type="caution">
    <text evidence="2">The sequence shown here is derived from an EMBL/GenBank/DDBJ whole genome shotgun (WGS) entry which is preliminary data.</text>
</comment>
<organism evidence="2 3">
    <name type="scientific">Candidatus Phytoplasma pini</name>
    <dbReference type="NCBI Taxonomy" id="267362"/>
    <lineage>
        <taxon>Bacteria</taxon>
        <taxon>Bacillati</taxon>
        <taxon>Mycoplasmatota</taxon>
        <taxon>Mollicutes</taxon>
        <taxon>Acholeplasmatales</taxon>
        <taxon>Acholeplasmataceae</taxon>
        <taxon>Candidatus Phytoplasma</taxon>
    </lineage>
</organism>
<keyword evidence="3" id="KW-1185">Reference proteome</keyword>
<protein>
    <recommendedName>
        <fullName evidence="4">Integral membrane protein</fullName>
    </recommendedName>
</protein>
<feature type="transmembrane region" description="Helical" evidence="1">
    <location>
        <begin position="169"/>
        <end position="187"/>
    </location>
</feature>
<keyword evidence="1" id="KW-1133">Transmembrane helix</keyword>
<dbReference type="PROSITE" id="PS51257">
    <property type="entry name" value="PROKAR_LIPOPROTEIN"/>
    <property type="match status" value="1"/>
</dbReference>
<keyword evidence="1" id="KW-0472">Membrane</keyword>
<feature type="transmembrane region" description="Helical" evidence="1">
    <location>
        <begin position="48"/>
        <end position="67"/>
    </location>
</feature>
<evidence type="ECO:0000313" key="3">
    <source>
        <dbReference type="Proteomes" id="UP000320078"/>
    </source>
</evidence>
<evidence type="ECO:0000313" key="2">
    <source>
        <dbReference type="EMBL" id="TVY12404.1"/>
    </source>
</evidence>
<proteinExistence type="predicted"/>
<evidence type="ECO:0008006" key="4">
    <source>
        <dbReference type="Google" id="ProtNLM"/>
    </source>
</evidence>
<accession>A0A559KJU3</accession>
<gene>
    <name evidence="2" type="ORF">MDPP_0020</name>
</gene>
<feature type="transmembrane region" description="Helical" evidence="1">
    <location>
        <begin position="139"/>
        <end position="157"/>
    </location>
</feature>